<evidence type="ECO:0000256" key="1">
    <source>
        <dbReference type="ARBA" id="ARBA00004479"/>
    </source>
</evidence>
<dbReference type="InterPro" id="IPR015720">
    <property type="entry name" value="Emp24-like"/>
</dbReference>
<evidence type="ECO:0000256" key="4">
    <source>
        <dbReference type="ARBA" id="ARBA00022729"/>
    </source>
</evidence>
<dbReference type="GeneID" id="4999476"/>
<evidence type="ECO:0000259" key="8">
    <source>
        <dbReference type="SMART" id="SM01190"/>
    </source>
</evidence>
<protein>
    <recommendedName>
        <fullName evidence="8">GOLD domain-containing protein</fullName>
    </recommendedName>
</protein>
<evidence type="ECO:0000256" key="7">
    <source>
        <dbReference type="SAM" id="MobiDB-lite"/>
    </source>
</evidence>
<dbReference type="eggNOG" id="ENOG502RV78">
    <property type="taxonomic scope" value="Eukaryota"/>
</dbReference>
<comment type="similarity">
    <text evidence="2">Belongs to the EMP24/GP25L family.</text>
</comment>
<dbReference type="STRING" id="436017.A4RRK0"/>
<comment type="subcellular location">
    <subcellularLocation>
        <location evidence="1">Membrane</location>
        <topology evidence="1">Single-pass type I membrane protein</topology>
    </subcellularLocation>
</comment>
<dbReference type="AlphaFoldDB" id="A4RRK0"/>
<keyword evidence="5" id="KW-1133">Transmembrane helix</keyword>
<feature type="domain" description="GOLD" evidence="8">
    <location>
        <begin position="6"/>
        <end position="194"/>
    </location>
</feature>
<dbReference type="PANTHER" id="PTHR22811">
    <property type="entry name" value="TRANSMEMBRANE EMP24 DOMAIN-CONTAINING PROTEIN"/>
    <property type="match status" value="1"/>
</dbReference>
<name>A4RRK0_OSTLU</name>
<evidence type="ECO:0000256" key="2">
    <source>
        <dbReference type="ARBA" id="ARBA00007104"/>
    </source>
</evidence>
<accession>A4RRK0</accession>
<dbReference type="KEGG" id="olu:OSTLU_29045"/>
<evidence type="ECO:0000256" key="5">
    <source>
        <dbReference type="ARBA" id="ARBA00022989"/>
    </source>
</evidence>
<dbReference type="EMBL" id="CP000581">
    <property type="protein sequence ID" value="ABO93875.1"/>
    <property type="molecule type" value="Genomic_DNA"/>
</dbReference>
<dbReference type="InterPro" id="IPR009038">
    <property type="entry name" value="GOLD_dom"/>
</dbReference>
<evidence type="ECO:0000313" key="9">
    <source>
        <dbReference type="EMBL" id="ABO93875.1"/>
    </source>
</evidence>
<keyword evidence="10" id="KW-1185">Reference proteome</keyword>
<dbReference type="GO" id="GO:0016020">
    <property type="term" value="C:membrane"/>
    <property type="evidence" value="ECO:0007669"/>
    <property type="project" value="UniProtKB-SubCell"/>
</dbReference>
<evidence type="ECO:0000313" key="10">
    <source>
        <dbReference type="Proteomes" id="UP000001568"/>
    </source>
</evidence>
<feature type="region of interest" description="Disordered" evidence="7">
    <location>
        <begin position="93"/>
        <end position="120"/>
    </location>
</feature>
<keyword evidence="6" id="KW-0472">Membrane</keyword>
<feature type="compositionally biased region" description="Basic and acidic residues" evidence="7">
    <location>
        <begin position="96"/>
        <end position="116"/>
    </location>
</feature>
<dbReference type="OrthoDB" id="1929172at2759"/>
<dbReference type="Proteomes" id="UP000001568">
    <property type="component" value="Chromosome 1"/>
</dbReference>
<keyword evidence="3" id="KW-0812">Transmembrane</keyword>
<dbReference type="SMART" id="SM01190">
    <property type="entry name" value="EMP24_GP25L"/>
    <property type="match status" value="1"/>
</dbReference>
<dbReference type="Pfam" id="PF01105">
    <property type="entry name" value="EMP24_GP25L"/>
    <property type="match status" value="1"/>
</dbReference>
<dbReference type="RefSeq" id="XP_001415583.1">
    <property type="nucleotide sequence ID" value="XM_001415546.1"/>
</dbReference>
<dbReference type="HOGENOM" id="CLU_1043490_0_0_1"/>
<evidence type="ECO:0000256" key="6">
    <source>
        <dbReference type="ARBA" id="ARBA00023136"/>
    </source>
</evidence>
<evidence type="ECO:0000256" key="3">
    <source>
        <dbReference type="ARBA" id="ARBA00022692"/>
    </source>
</evidence>
<sequence>MDVVVHARFVLREGTDVEGTLRDARGAEAARWTFDERRSDGDADDRGRAKEIEVKTRGCGDYEVCFHHARGKSKEARIEVDYFQALREPSANGDDVEARIEDESEKAKRERAKRSTSEGLRTDGVLSVSSKASGLNNWVQQLREEMNYLRVRAERHKKTVESNARRMVRTTFIEVCVLIGVTGVQVMTVKRFFDVQTRSHERFRTQFGGASSAFAGGFEAASRHVAGPMADAFSSGANAAQRGVAGLLKSIGRSSAPSRARHDYHLG</sequence>
<dbReference type="Gramene" id="ABO93875">
    <property type="protein sequence ID" value="ABO93875"/>
    <property type="gene ID" value="OSTLU_29045"/>
</dbReference>
<dbReference type="OMA" id="TECVHAT"/>
<proteinExistence type="inferred from homology"/>
<organism evidence="9 10">
    <name type="scientific">Ostreococcus lucimarinus (strain CCE9901)</name>
    <dbReference type="NCBI Taxonomy" id="436017"/>
    <lineage>
        <taxon>Eukaryota</taxon>
        <taxon>Viridiplantae</taxon>
        <taxon>Chlorophyta</taxon>
        <taxon>Mamiellophyceae</taxon>
        <taxon>Mamiellales</taxon>
        <taxon>Bathycoccaceae</taxon>
        <taxon>Ostreococcus</taxon>
    </lineage>
</organism>
<keyword evidence="4" id="KW-0732">Signal</keyword>
<gene>
    <name evidence="9" type="ORF">OSTLU_29045</name>
</gene>
<reference evidence="9 10" key="1">
    <citation type="journal article" date="2007" name="Proc. Natl. Acad. Sci. U.S.A.">
        <title>The tiny eukaryote Ostreococcus provides genomic insights into the paradox of plankton speciation.</title>
        <authorList>
            <person name="Palenik B."/>
            <person name="Grimwood J."/>
            <person name="Aerts A."/>
            <person name="Rouze P."/>
            <person name="Salamov A."/>
            <person name="Putnam N."/>
            <person name="Dupont C."/>
            <person name="Jorgensen R."/>
            <person name="Derelle E."/>
            <person name="Rombauts S."/>
            <person name="Zhou K."/>
            <person name="Otillar R."/>
            <person name="Merchant S.S."/>
            <person name="Podell S."/>
            <person name="Gaasterland T."/>
            <person name="Napoli C."/>
            <person name="Gendler K."/>
            <person name="Manuell A."/>
            <person name="Tai V."/>
            <person name="Vallon O."/>
            <person name="Piganeau G."/>
            <person name="Jancek S."/>
            <person name="Heijde M."/>
            <person name="Jabbari K."/>
            <person name="Bowler C."/>
            <person name="Lohr M."/>
            <person name="Robbens S."/>
            <person name="Werner G."/>
            <person name="Dubchak I."/>
            <person name="Pazour G.J."/>
            <person name="Ren Q."/>
            <person name="Paulsen I."/>
            <person name="Delwiche C."/>
            <person name="Schmutz J."/>
            <person name="Rokhsar D."/>
            <person name="Van de Peer Y."/>
            <person name="Moreau H."/>
            <person name="Grigoriev I.V."/>
        </authorList>
    </citation>
    <scope>NUCLEOTIDE SEQUENCE [LARGE SCALE GENOMIC DNA]</scope>
    <source>
        <strain evidence="9 10">CCE9901</strain>
    </source>
</reference>